<evidence type="ECO:0000313" key="1">
    <source>
        <dbReference type="EMBL" id="KOX96966.1"/>
    </source>
</evidence>
<dbReference type="Proteomes" id="UP000037747">
    <property type="component" value="Unassembled WGS sequence"/>
</dbReference>
<organism evidence="1 2">
    <name type="scientific">Halorubrum tropicale</name>
    <dbReference type="NCBI Taxonomy" id="1765655"/>
    <lineage>
        <taxon>Archaea</taxon>
        <taxon>Methanobacteriati</taxon>
        <taxon>Methanobacteriota</taxon>
        <taxon>Stenosarchaea group</taxon>
        <taxon>Halobacteria</taxon>
        <taxon>Halobacteriales</taxon>
        <taxon>Haloferacaceae</taxon>
        <taxon>Halorubrum</taxon>
    </lineage>
</organism>
<gene>
    <name evidence="1" type="ORF">AMR74_05945</name>
</gene>
<evidence type="ECO:0000313" key="2">
    <source>
        <dbReference type="Proteomes" id="UP000037747"/>
    </source>
</evidence>
<comment type="caution">
    <text evidence="1">The sequence shown here is derived from an EMBL/GenBank/DDBJ whole genome shotgun (WGS) entry which is preliminary data.</text>
</comment>
<proteinExistence type="predicted"/>
<dbReference type="AlphaFoldDB" id="A0A0N0BRK1"/>
<dbReference type="EMBL" id="LIST01000002">
    <property type="protein sequence ID" value="KOX96966.1"/>
    <property type="molecule type" value="Genomic_DNA"/>
</dbReference>
<protein>
    <submittedName>
        <fullName evidence="1">Uncharacterized protein</fullName>
    </submittedName>
</protein>
<accession>A0A0N0BRK1</accession>
<name>A0A0N0BRK1_9EURY</name>
<keyword evidence="2" id="KW-1185">Reference proteome</keyword>
<dbReference type="PATRIC" id="fig|1705389.3.peg.3156"/>
<reference evidence="1 2" key="1">
    <citation type="submission" date="2015-08" db="EMBL/GenBank/DDBJ databases">
        <title>Genomes of Isolates from Cabo Rojo, PR.</title>
        <authorList>
            <person name="Sanchez-Nieves R.L."/>
            <person name="Montalvo-Rodriguez R."/>
        </authorList>
    </citation>
    <scope>NUCLEOTIDE SEQUENCE [LARGE SCALE GENOMIC DNA]</scope>
    <source>
        <strain evidence="1 2">5</strain>
    </source>
</reference>
<sequence>MPPKEVVRIEDRQDRWRYVCPRGHRSWEPTNHHFWCKQCASGDEFDGVFHTLRDQKTGAELARDQIRLLTDAGPYDRKLDGEEGSA</sequence>